<evidence type="ECO:0000259" key="2">
    <source>
        <dbReference type="Pfam" id="PF20445"/>
    </source>
</evidence>
<name>A0A2V2UZI4_TRYCR</name>
<dbReference type="VEuPathDB" id="TriTrypDB:C3747_389g13"/>
<proteinExistence type="predicted"/>
<dbReference type="VEuPathDB" id="TriTrypDB:TCDM_13239"/>
<dbReference type="Pfam" id="PF20445">
    <property type="entry name" value="RHS_N"/>
    <property type="match status" value="1"/>
</dbReference>
<dbReference type="VEuPathDB" id="TriTrypDB:C4B63_371g14"/>
<dbReference type="InterPro" id="IPR046835">
    <property type="entry name" value="RHS_N"/>
</dbReference>
<gene>
    <name evidence="3" type="ORF">C3747_389g13</name>
</gene>
<dbReference type="EMBL" id="PRFC01000389">
    <property type="protein sequence ID" value="PWU89645.1"/>
    <property type="molecule type" value="Genomic_DNA"/>
</dbReference>
<organism evidence="3 4">
    <name type="scientific">Trypanosoma cruzi</name>
    <dbReference type="NCBI Taxonomy" id="5693"/>
    <lineage>
        <taxon>Eukaryota</taxon>
        <taxon>Discoba</taxon>
        <taxon>Euglenozoa</taxon>
        <taxon>Kinetoplastea</taxon>
        <taxon>Metakinetoplastina</taxon>
        <taxon>Trypanosomatida</taxon>
        <taxon>Trypanosomatidae</taxon>
        <taxon>Trypanosoma</taxon>
        <taxon>Schizotrypanum</taxon>
    </lineage>
</organism>
<dbReference type="VEuPathDB" id="TriTrypDB:TcG_09776"/>
<dbReference type="VEuPathDB" id="TriTrypDB:TCSYLVIO_000266"/>
<dbReference type="Proteomes" id="UP000246078">
    <property type="component" value="Unassembled WGS sequence"/>
</dbReference>
<accession>A0A2V2UZI4</accession>
<protein>
    <submittedName>
        <fullName evidence="3">Putative retrotransposon hot spot protein (RHS)</fullName>
    </submittedName>
</protein>
<dbReference type="InterPro" id="IPR006518">
    <property type="entry name" value="Trypano_RHS"/>
</dbReference>
<feature type="domain" description="Retrotransposon hot spot protein,C-terminal" evidence="1">
    <location>
        <begin position="190"/>
        <end position="333"/>
    </location>
</feature>
<evidence type="ECO:0000313" key="4">
    <source>
        <dbReference type="Proteomes" id="UP000246078"/>
    </source>
</evidence>
<dbReference type="Pfam" id="PF07999">
    <property type="entry name" value="RHSP"/>
    <property type="match status" value="1"/>
</dbReference>
<dbReference type="VEuPathDB" id="TriTrypDB:Tc_MARK_222"/>
<dbReference type="NCBIfam" id="TIGR01631">
    <property type="entry name" value="Trypano_RHS"/>
    <property type="match status" value="1"/>
</dbReference>
<reference evidence="3 4" key="1">
    <citation type="journal article" date="2018" name="Microb. Genom.">
        <title>Expanding an expanded genome: long-read sequencing of Trypanosoma cruzi.</title>
        <authorList>
            <person name="Berna L."/>
            <person name="Rodriguez M."/>
            <person name="Chiribao M.L."/>
            <person name="Parodi-Talice A."/>
            <person name="Pita S."/>
            <person name="Rijo G."/>
            <person name="Alvarez-Valin F."/>
            <person name="Robello C."/>
        </authorList>
    </citation>
    <scope>NUCLEOTIDE SEQUENCE [LARGE SCALE GENOMIC DNA]</scope>
    <source>
        <strain evidence="3 4">TCC</strain>
    </source>
</reference>
<evidence type="ECO:0000313" key="3">
    <source>
        <dbReference type="EMBL" id="PWU89645.1"/>
    </source>
</evidence>
<sequence>MSMEIAVRDEMNFCVDLQNLYNKGVHNLLKWSEAAAEVKAGVHSINKDTLDAALEEVRNRTIKSASMKPKGLYESVYNARWHHVVEVPDGNGMGMKVHEGKPEKSWTFTAVGTTFEKNDGAEQFGAERLRLMVLTSDRGWPYSWEWEEHKSIHDCYVNCEVERAWRIVFDDLSECFSTYSGTEFKPKKRVLIGTPGIGKSMAAGSYLLYQLLHYDVEKLQVVVHCFGDTTYVFDKTIQTVTKYEGNEISKIVLYDLWQRGMKGYIIYDVTKQGAPPASYFATFREWGMIVVSSPSLDNYDKWATQVKATRIIMNCPDEMDVKAMCAWMKRDGDTDEQKKYWRMVEKTHGKSGAASAAYISCE</sequence>
<comment type="caution">
    <text evidence="3">The sequence shown here is derived from an EMBL/GenBank/DDBJ whole genome shotgun (WGS) entry which is preliminary data.</text>
</comment>
<dbReference type="AlphaFoldDB" id="A0A2V2UZI4"/>
<feature type="domain" description="Retrotransposon hot spot protein N-terminal" evidence="2">
    <location>
        <begin position="73"/>
        <end position="181"/>
    </location>
</feature>
<evidence type="ECO:0000259" key="1">
    <source>
        <dbReference type="Pfam" id="PF07999"/>
    </source>
</evidence>
<dbReference type="VEuPathDB" id="TriTrypDB:TcCL_ESM07242"/>
<dbReference type="InterPro" id="IPR046836">
    <property type="entry name" value="RHS_C"/>
</dbReference>